<feature type="non-terminal residue" evidence="2">
    <location>
        <position position="1"/>
    </location>
</feature>
<keyword evidence="1" id="KW-1133">Transmembrane helix</keyword>
<proteinExistence type="predicted"/>
<dbReference type="Proteomes" id="UP000663881">
    <property type="component" value="Unassembled WGS sequence"/>
</dbReference>
<reference evidence="2" key="1">
    <citation type="submission" date="2021-02" db="EMBL/GenBank/DDBJ databases">
        <authorList>
            <person name="Nowell W R."/>
        </authorList>
    </citation>
    <scope>NUCLEOTIDE SEQUENCE</scope>
</reference>
<evidence type="ECO:0000313" key="3">
    <source>
        <dbReference type="Proteomes" id="UP000663881"/>
    </source>
</evidence>
<gene>
    <name evidence="2" type="ORF">OKA104_LOCUS46477</name>
</gene>
<accession>A0A820I949</accession>
<organism evidence="2 3">
    <name type="scientific">Adineta steineri</name>
    <dbReference type="NCBI Taxonomy" id="433720"/>
    <lineage>
        <taxon>Eukaryota</taxon>
        <taxon>Metazoa</taxon>
        <taxon>Spiralia</taxon>
        <taxon>Gnathifera</taxon>
        <taxon>Rotifera</taxon>
        <taxon>Eurotatoria</taxon>
        <taxon>Bdelloidea</taxon>
        <taxon>Adinetida</taxon>
        <taxon>Adinetidae</taxon>
        <taxon>Adineta</taxon>
    </lineage>
</organism>
<evidence type="ECO:0000313" key="2">
    <source>
        <dbReference type="EMBL" id="CAF4306345.1"/>
    </source>
</evidence>
<feature type="transmembrane region" description="Helical" evidence="1">
    <location>
        <begin position="6"/>
        <end position="25"/>
    </location>
</feature>
<keyword evidence="1" id="KW-0812">Transmembrane</keyword>
<protein>
    <submittedName>
        <fullName evidence="2">Uncharacterized protein</fullName>
    </submittedName>
</protein>
<comment type="caution">
    <text evidence="2">The sequence shown here is derived from an EMBL/GenBank/DDBJ whole genome shotgun (WGS) entry which is preliminary data.</text>
</comment>
<dbReference type="EMBL" id="CAJOAY010016976">
    <property type="protein sequence ID" value="CAF4306345.1"/>
    <property type="molecule type" value="Genomic_DNA"/>
</dbReference>
<sequence>MTYQLFIIIVVINAIGFINSTILYVNVSYTAVWAENAITVAGLSNGT</sequence>
<keyword evidence="1" id="KW-0472">Membrane</keyword>
<evidence type="ECO:0000256" key="1">
    <source>
        <dbReference type="SAM" id="Phobius"/>
    </source>
</evidence>
<dbReference type="AlphaFoldDB" id="A0A820I949"/>
<name>A0A820I949_9BILA</name>